<dbReference type="AlphaFoldDB" id="A0AAV9V5K0"/>
<dbReference type="EMBL" id="JAVHNS010000005">
    <property type="protein sequence ID" value="KAK6354227.1"/>
    <property type="molecule type" value="Genomic_DNA"/>
</dbReference>
<evidence type="ECO:0000313" key="1">
    <source>
        <dbReference type="EMBL" id="KAK6354227.1"/>
    </source>
</evidence>
<comment type="caution">
    <text evidence="1">The sequence shown here is derived from an EMBL/GenBank/DDBJ whole genome shotgun (WGS) entry which is preliminary data.</text>
</comment>
<name>A0AAV9V5K0_9PEZI</name>
<accession>A0AAV9V5K0</accession>
<dbReference type="Proteomes" id="UP001373714">
    <property type="component" value="Unassembled WGS sequence"/>
</dbReference>
<reference evidence="1 2" key="1">
    <citation type="submission" date="2019-10" db="EMBL/GenBank/DDBJ databases">
        <authorList>
            <person name="Palmer J.M."/>
        </authorList>
    </citation>
    <scope>NUCLEOTIDE SEQUENCE [LARGE SCALE GENOMIC DNA]</scope>
    <source>
        <strain evidence="1 2">TWF730</strain>
    </source>
</reference>
<evidence type="ECO:0008006" key="3">
    <source>
        <dbReference type="Google" id="ProtNLM"/>
    </source>
</evidence>
<gene>
    <name evidence="1" type="ORF">TWF730_008639</name>
</gene>
<sequence>MLCKKFLRAFSRRSRERRQGKKETSQVFSTKMMVVAPITMGLAFPTMSPTEAPSGIPAPHQPAITRDEVPTVAYVSPGPLDKYSQEEPMAIDGIPQSTLLQAGSFEGGEERRMVAPEREFGGLPAPVPTKPATSGMAKGLGLRRWVASRVASVKQPARSPVGRGFQYWLRDDVGDLTVDLTDARLYGKDRPGPKRTVHPRPWDTVLVANPTPPKAACREQYREFAREAWYSHPNGFGGDDEELAAFEQWMAGGRLPTGENPAVFVPTHASFYQAQGSRPPPQSLCKFRPKANWSSVAPVVW</sequence>
<keyword evidence="2" id="KW-1185">Reference proteome</keyword>
<proteinExistence type="predicted"/>
<protein>
    <recommendedName>
        <fullName evidence="3">Transmembrane protein</fullName>
    </recommendedName>
</protein>
<evidence type="ECO:0000313" key="2">
    <source>
        <dbReference type="Proteomes" id="UP001373714"/>
    </source>
</evidence>
<organism evidence="1 2">
    <name type="scientific">Orbilia blumenaviensis</name>
    <dbReference type="NCBI Taxonomy" id="1796055"/>
    <lineage>
        <taxon>Eukaryota</taxon>
        <taxon>Fungi</taxon>
        <taxon>Dikarya</taxon>
        <taxon>Ascomycota</taxon>
        <taxon>Pezizomycotina</taxon>
        <taxon>Orbiliomycetes</taxon>
        <taxon>Orbiliales</taxon>
        <taxon>Orbiliaceae</taxon>
        <taxon>Orbilia</taxon>
    </lineage>
</organism>